<sequence>MNTDLEHAKTAEGDSPCPWCGLEVRRRIVPAQHKTSPTEGAAASCLEATSPLDLNPCDFFLWSNMKVAVTEKLLPQLPTYYSPSMINRNYSKKEFRDFHRKFCTSGETCG</sequence>
<gene>
    <name evidence="1" type="ORF">AVEN_162118_1</name>
</gene>
<evidence type="ECO:0000313" key="1">
    <source>
        <dbReference type="EMBL" id="GBN71303.1"/>
    </source>
</evidence>
<dbReference type="Proteomes" id="UP000499080">
    <property type="component" value="Unassembled WGS sequence"/>
</dbReference>
<name>A0A4Y2R6I0_ARAVE</name>
<accession>A0A4Y2R6I0</accession>
<evidence type="ECO:0000313" key="2">
    <source>
        <dbReference type="Proteomes" id="UP000499080"/>
    </source>
</evidence>
<reference evidence="1 2" key="1">
    <citation type="journal article" date="2019" name="Sci. Rep.">
        <title>Orb-weaving spider Araneus ventricosus genome elucidates the spidroin gene catalogue.</title>
        <authorList>
            <person name="Kono N."/>
            <person name="Nakamura H."/>
            <person name="Ohtoshi R."/>
            <person name="Moran D.A.P."/>
            <person name="Shinohara A."/>
            <person name="Yoshida Y."/>
            <person name="Fujiwara M."/>
            <person name="Mori M."/>
            <person name="Tomita M."/>
            <person name="Arakawa K."/>
        </authorList>
    </citation>
    <scope>NUCLEOTIDE SEQUENCE [LARGE SCALE GENOMIC DNA]</scope>
</reference>
<dbReference type="EMBL" id="BGPR01015960">
    <property type="protein sequence ID" value="GBN71303.1"/>
    <property type="molecule type" value="Genomic_DNA"/>
</dbReference>
<dbReference type="AlphaFoldDB" id="A0A4Y2R6I0"/>
<keyword evidence="2" id="KW-1185">Reference proteome</keyword>
<protein>
    <submittedName>
        <fullName evidence="1">Uncharacterized protein</fullName>
    </submittedName>
</protein>
<organism evidence="1 2">
    <name type="scientific">Araneus ventricosus</name>
    <name type="common">Orbweaver spider</name>
    <name type="synonym">Epeira ventricosa</name>
    <dbReference type="NCBI Taxonomy" id="182803"/>
    <lineage>
        <taxon>Eukaryota</taxon>
        <taxon>Metazoa</taxon>
        <taxon>Ecdysozoa</taxon>
        <taxon>Arthropoda</taxon>
        <taxon>Chelicerata</taxon>
        <taxon>Arachnida</taxon>
        <taxon>Araneae</taxon>
        <taxon>Araneomorphae</taxon>
        <taxon>Entelegynae</taxon>
        <taxon>Araneoidea</taxon>
        <taxon>Araneidae</taxon>
        <taxon>Araneus</taxon>
    </lineage>
</organism>
<proteinExistence type="predicted"/>
<comment type="caution">
    <text evidence="1">The sequence shown here is derived from an EMBL/GenBank/DDBJ whole genome shotgun (WGS) entry which is preliminary data.</text>
</comment>